<feature type="transmembrane region" description="Helical" evidence="1">
    <location>
        <begin position="7"/>
        <end position="29"/>
    </location>
</feature>
<evidence type="ECO:0000313" key="3">
    <source>
        <dbReference type="Proteomes" id="UP000076623"/>
    </source>
</evidence>
<dbReference type="STRING" id="1221500.ABE65_005275"/>
<proteinExistence type="predicted"/>
<dbReference type="AlphaFoldDB" id="A0A160IK24"/>
<organism evidence="2 3">
    <name type="scientific">Fictibacillus phosphorivorans</name>
    <dbReference type="NCBI Taxonomy" id="1221500"/>
    <lineage>
        <taxon>Bacteria</taxon>
        <taxon>Bacillati</taxon>
        <taxon>Bacillota</taxon>
        <taxon>Bacilli</taxon>
        <taxon>Bacillales</taxon>
        <taxon>Fictibacillaceae</taxon>
        <taxon>Fictibacillus</taxon>
    </lineage>
</organism>
<feature type="transmembrane region" description="Helical" evidence="1">
    <location>
        <begin position="78"/>
        <end position="105"/>
    </location>
</feature>
<feature type="transmembrane region" description="Helical" evidence="1">
    <location>
        <begin position="49"/>
        <end position="66"/>
    </location>
</feature>
<keyword evidence="1" id="KW-0812">Transmembrane</keyword>
<name>A0A160IK24_9BACL</name>
<reference evidence="2 3" key="1">
    <citation type="submission" date="2016-04" db="EMBL/GenBank/DDBJ databases">
        <title>Complete genome sequence of Fictibacillus phosphorivorans G25-29, a strain toxic to nematodes.</title>
        <authorList>
            <person name="Zheng Z."/>
        </authorList>
    </citation>
    <scope>NUCLEOTIDE SEQUENCE [LARGE SCALE GENOMIC DNA]</scope>
    <source>
        <strain evidence="2 3">G25-29</strain>
    </source>
</reference>
<sequence>MIELIRIGLAGILASQAAYFFSLIVLYQVMMDWYEWGTFPDPSNIFEKTVNFLTALVFGVAYWAGLKVKKRKWFLRPVLLSGYLFLYIILAMIAFKLINSVLIYLERNVFL</sequence>
<evidence type="ECO:0000313" key="2">
    <source>
        <dbReference type="EMBL" id="ANC76251.1"/>
    </source>
</evidence>
<keyword evidence="3" id="KW-1185">Reference proteome</keyword>
<accession>A0A160IK24</accession>
<evidence type="ECO:0000256" key="1">
    <source>
        <dbReference type="SAM" id="Phobius"/>
    </source>
</evidence>
<protein>
    <submittedName>
        <fullName evidence="2">Uncharacterized protein</fullName>
    </submittedName>
</protein>
<dbReference type="RefSeq" id="WP_066392115.1">
    <property type="nucleotide sequence ID" value="NZ_CP015378.1"/>
</dbReference>
<dbReference type="EMBL" id="CP015378">
    <property type="protein sequence ID" value="ANC76251.1"/>
    <property type="molecule type" value="Genomic_DNA"/>
</dbReference>
<dbReference type="Proteomes" id="UP000076623">
    <property type="component" value="Chromosome"/>
</dbReference>
<gene>
    <name evidence="2" type="ORF">ABE65_005275</name>
</gene>
<dbReference type="KEGG" id="fpn:ABE65_005275"/>
<keyword evidence="1" id="KW-0472">Membrane</keyword>
<keyword evidence="1" id="KW-1133">Transmembrane helix</keyword>